<accession>A0A915CMS8</accession>
<proteinExistence type="predicted"/>
<protein>
    <submittedName>
        <fullName evidence="2">Uncharacterized protein</fullName>
    </submittedName>
</protein>
<keyword evidence="1" id="KW-1185">Reference proteome</keyword>
<reference evidence="2" key="1">
    <citation type="submission" date="2022-11" db="UniProtKB">
        <authorList>
            <consortium name="WormBaseParasite"/>
        </authorList>
    </citation>
    <scope>IDENTIFICATION</scope>
</reference>
<evidence type="ECO:0000313" key="2">
    <source>
        <dbReference type="WBParaSite" id="jg10295"/>
    </source>
</evidence>
<dbReference type="WBParaSite" id="jg10295">
    <property type="protein sequence ID" value="jg10295"/>
    <property type="gene ID" value="jg10295"/>
</dbReference>
<sequence length="188" mass="20954">MFPADMCFSSSIVVNGSVVLNALLETNYIKNSPAWLISQEMQGNYNAAVDVSHGDGPSFVIDSHRIVETLCAEQSANIVKVILHSLEQPVDAFCGDVLMGSMQLLVNMLNTNFLPTHMELFKPSLQKRPIYLNLLHILYSTTGSEKPLANFLIKDFNLPRVIRDAIDEKPDEAEKRSLLSKISKRASF</sequence>
<dbReference type="AlphaFoldDB" id="A0A915CMS8"/>
<evidence type="ECO:0000313" key="1">
    <source>
        <dbReference type="Proteomes" id="UP000887574"/>
    </source>
</evidence>
<organism evidence="1 2">
    <name type="scientific">Ditylenchus dipsaci</name>
    <dbReference type="NCBI Taxonomy" id="166011"/>
    <lineage>
        <taxon>Eukaryota</taxon>
        <taxon>Metazoa</taxon>
        <taxon>Ecdysozoa</taxon>
        <taxon>Nematoda</taxon>
        <taxon>Chromadorea</taxon>
        <taxon>Rhabditida</taxon>
        <taxon>Tylenchina</taxon>
        <taxon>Tylenchomorpha</taxon>
        <taxon>Sphaerularioidea</taxon>
        <taxon>Anguinidae</taxon>
        <taxon>Anguininae</taxon>
        <taxon>Ditylenchus</taxon>
    </lineage>
</organism>
<dbReference type="Proteomes" id="UP000887574">
    <property type="component" value="Unplaced"/>
</dbReference>
<name>A0A915CMS8_9BILA</name>